<dbReference type="RefSeq" id="XP_025369501.1">
    <property type="nucleotide sequence ID" value="XM_025510337.1"/>
</dbReference>
<dbReference type="GeneID" id="37032207"/>
<evidence type="ECO:0000313" key="2">
    <source>
        <dbReference type="EMBL" id="PWN42341.1"/>
    </source>
</evidence>
<evidence type="ECO:0000256" key="1">
    <source>
        <dbReference type="SAM" id="MobiDB-lite"/>
    </source>
</evidence>
<feature type="compositionally biased region" description="Basic and acidic residues" evidence="1">
    <location>
        <begin position="122"/>
        <end position="132"/>
    </location>
</feature>
<dbReference type="Proteomes" id="UP000245783">
    <property type="component" value="Unassembled WGS sequence"/>
</dbReference>
<dbReference type="EMBL" id="KZ819381">
    <property type="protein sequence ID" value="PWN42341.1"/>
    <property type="molecule type" value="Genomic_DNA"/>
</dbReference>
<proteinExistence type="predicted"/>
<accession>A0A316W1A2</accession>
<name>A0A316W1A2_9BASI</name>
<keyword evidence="3" id="KW-1185">Reference proteome</keyword>
<organism evidence="2 3">
    <name type="scientific">Ceraceosorus guamensis</name>
    <dbReference type="NCBI Taxonomy" id="1522189"/>
    <lineage>
        <taxon>Eukaryota</taxon>
        <taxon>Fungi</taxon>
        <taxon>Dikarya</taxon>
        <taxon>Basidiomycota</taxon>
        <taxon>Ustilaginomycotina</taxon>
        <taxon>Exobasidiomycetes</taxon>
        <taxon>Ceraceosorales</taxon>
        <taxon>Ceraceosoraceae</taxon>
        <taxon>Ceraceosorus</taxon>
    </lineage>
</organism>
<gene>
    <name evidence="2" type="ORF">IE81DRAFT_139273</name>
</gene>
<protein>
    <submittedName>
        <fullName evidence="2">Uncharacterized protein</fullName>
    </submittedName>
</protein>
<reference evidence="2 3" key="1">
    <citation type="journal article" date="2018" name="Mol. Biol. Evol.">
        <title>Broad Genomic Sampling Reveals a Smut Pathogenic Ancestry of the Fungal Clade Ustilaginomycotina.</title>
        <authorList>
            <person name="Kijpornyongpan T."/>
            <person name="Mondo S.J."/>
            <person name="Barry K."/>
            <person name="Sandor L."/>
            <person name="Lee J."/>
            <person name="Lipzen A."/>
            <person name="Pangilinan J."/>
            <person name="LaButti K."/>
            <person name="Hainaut M."/>
            <person name="Henrissat B."/>
            <person name="Grigoriev I.V."/>
            <person name="Spatafora J.W."/>
            <person name="Aime M.C."/>
        </authorList>
    </citation>
    <scope>NUCLEOTIDE SEQUENCE [LARGE SCALE GENOMIC DNA]</scope>
    <source>
        <strain evidence="2 3">MCA 4658</strain>
    </source>
</reference>
<sequence>MSFPLCSASDASLVAEQSRCIQRRLHLLAWKNERFRTAGVCSRSRPDPVGPRCPLRNFTPGKTCRAPSGAMSWLRRASPSLTWSQCLKISPYPPPPLSSPPPPACAIDSTLRKKHGLSRGAKAREGARKNAARDQGPARRLSRDDQGGCGCLGRSRARASQAALGRLTCRG</sequence>
<feature type="region of interest" description="Disordered" evidence="1">
    <location>
        <begin position="112"/>
        <end position="149"/>
    </location>
</feature>
<dbReference type="InParanoid" id="A0A316W1A2"/>
<evidence type="ECO:0000313" key="3">
    <source>
        <dbReference type="Proteomes" id="UP000245783"/>
    </source>
</evidence>
<dbReference type="AlphaFoldDB" id="A0A316W1A2"/>